<protein>
    <recommendedName>
        <fullName evidence="3">DUF306 domain-containing protein</fullName>
    </recommendedName>
</protein>
<dbReference type="Proteomes" id="UP000569914">
    <property type="component" value="Unassembled WGS sequence"/>
</dbReference>
<proteinExistence type="predicted"/>
<comment type="caution">
    <text evidence="1">The sequence shown here is derived from an EMBL/GenBank/DDBJ whole genome shotgun (WGS) entry which is preliminary data.</text>
</comment>
<sequence>MTVETLAQLLRGTWTFSGEASGTVSIDWLRPGHPFLVQEGTLTVMGQTHSSYEVIGHSKPFGATEADELITSPAYAEGRISPDRNRIHGAWTWPGGGYTYEMTRTTG</sequence>
<keyword evidence="2" id="KW-1185">Reference proteome</keyword>
<gene>
    <name evidence="1" type="ORF">BKA15_001985</name>
</gene>
<reference evidence="1 2" key="1">
    <citation type="submission" date="2020-07" db="EMBL/GenBank/DDBJ databases">
        <title>Sequencing the genomes of 1000 actinobacteria strains.</title>
        <authorList>
            <person name="Klenk H.-P."/>
        </authorList>
    </citation>
    <scope>NUCLEOTIDE SEQUENCE [LARGE SCALE GENOMIC DNA]</scope>
    <source>
        <strain evidence="1 2">DSM 22083</strain>
    </source>
</reference>
<evidence type="ECO:0008006" key="3">
    <source>
        <dbReference type="Google" id="ProtNLM"/>
    </source>
</evidence>
<accession>A0A7Y9I5Z8</accession>
<organism evidence="1 2">
    <name type="scientific">Microlunatus parietis</name>
    <dbReference type="NCBI Taxonomy" id="682979"/>
    <lineage>
        <taxon>Bacteria</taxon>
        <taxon>Bacillati</taxon>
        <taxon>Actinomycetota</taxon>
        <taxon>Actinomycetes</taxon>
        <taxon>Propionibacteriales</taxon>
        <taxon>Propionibacteriaceae</taxon>
        <taxon>Microlunatus</taxon>
    </lineage>
</organism>
<dbReference type="AlphaFoldDB" id="A0A7Y9I5Z8"/>
<evidence type="ECO:0000313" key="1">
    <source>
        <dbReference type="EMBL" id="NYE70656.1"/>
    </source>
</evidence>
<evidence type="ECO:0000313" key="2">
    <source>
        <dbReference type="Proteomes" id="UP000569914"/>
    </source>
</evidence>
<dbReference type="EMBL" id="JACCBU010000001">
    <property type="protein sequence ID" value="NYE70656.1"/>
    <property type="molecule type" value="Genomic_DNA"/>
</dbReference>
<name>A0A7Y9I5Z8_9ACTN</name>
<dbReference type="RefSeq" id="WP_179750283.1">
    <property type="nucleotide sequence ID" value="NZ_JACCBU010000001.1"/>
</dbReference>